<dbReference type="PANTHER" id="PTHR30589">
    <property type="entry name" value="PROLIPOPROTEIN DIACYLGLYCERYL TRANSFERASE"/>
    <property type="match status" value="1"/>
</dbReference>
<dbReference type="EMBL" id="CP036274">
    <property type="protein sequence ID" value="QDU30582.1"/>
    <property type="molecule type" value="Genomic_DNA"/>
</dbReference>
<keyword evidence="2" id="KW-1003">Cell membrane</keyword>
<evidence type="ECO:0000256" key="1">
    <source>
        <dbReference type="ARBA" id="ARBA00007150"/>
    </source>
</evidence>
<dbReference type="GO" id="GO:0008961">
    <property type="term" value="F:phosphatidylglycerol-prolipoprotein diacylglyceryl transferase activity"/>
    <property type="evidence" value="ECO:0007669"/>
    <property type="project" value="InterPro"/>
</dbReference>
<feature type="transmembrane region" description="Helical" evidence="7">
    <location>
        <begin position="149"/>
        <end position="166"/>
    </location>
</feature>
<keyword evidence="9" id="KW-1185">Reference proteome</keyword>
<dbReference type="OrthoDB" id="871140at2"/>
<organism evidence="8 9">
    <name type="scientific">Anatilimnocola aggregata</name>
    <dbReference type="NCBI Taxonomy" id="2528021"/>
    <lineage>
        <taxon>Bacteria</taxon>
        <taxon>Pseudomonadati</taxon>
        <taxon>Planctomycetota</taxon>
        <taxon>Planctomycetia</taxon>
        <taxon>Pirellulales</taxon>
        <taxon>Pirellulaceae</taxon>
        <taxon>Anatilimnocola</taxon>
    </lineage>
</organism>
<keyword evidence="3 8" id="KW-0808">Transferase</keyword>
<evidence type="ECO:0000313" key="9">
    <source>
        <dbReference type="Proteomes" id="UP000315017"/>
    </source>
</evidence>
<dbReference type="EC" id="2.4.99.-" evidence="8"/>
<keyword evidence="4 7" id="KW-0812">Transmembrane</keyword>
<keyword evidence="8" id="KW-0328">Glycosyltransferase</keyword>
<dbReference type="PANTHER" id="PTHR30589:SF0">
    <property type="entry name" value="PHOSPHATIDYLGLYCEROL--PROLIPOPROTEIN DIACYLGLYCERYL TRANSFERASE"/>
    <property type="match status" value="1"/>
</dbReference>
<dbReference type="GO" id="GO:0042158">
    <property type="term" value="P:lipoprotein biosynthetic process"/>
    <property type="evidence" value="ECO:0007669"/>
    <property type="project" value="InterPro"/>
</dbReference>
<feature type="transmembrane region" description="Helical" evidence="7">
    <location>
        <begin position="37"/>
        <end position="55"/>
    </location>
</feature>
<accession>A0A517YK41</accession>
<dbReference type="RefSeq" id="WP_145096307.1">
    <property type="nucleotide sequence ID" value="NZ_CP036274.1"/>
</dbReference>
<evidence type="ECO:0000256" key="5">
    <source>
        <dbReference type="ARBA" id="ARBA00022989"/>
    </source>
</evidence>
<feature type="transmembrane region" description="Helical" evidence="7">
    <location>
        <begin position="201"/>
        <end position="223"/>
    </location>
</feature>
<evidence type="ECO:0000256" key="3">
    <source>
        <dbReference type="ARBA" id="ARBA00022679"/>
    </source>
</evidence>
<evidence type="ECO:0000313" key="8">
    <source>
        <dbReference type="EMBL" id="QDU30582.1"/>
    </source>
</evidence>
<keyword evidence="8" id="KW-0449">Lipoprotein</keyword>
<evidence type="ECO:0000256" key="6">
    <source>
        <dbReference type="ARBA" id="ARBA00023136"/>
    </source>
</evidence>
<reference evidence="8 9" key="1">
    <citation type="submission" date="2019-02" db="EMBL/GenBank/DDBJ databases">
        <title>Deep-cultivation of Planctomycetes and their phenomic and genomic characterization uncovers novel biology.</title>
        <authorList>
            <person name="Wiegand S."/>
            <person name="Jogler M."/>
            <person name="Boedeker C."/>
            <person name="Pinto D."/>
            <person name="Vollmers J."/>
            <person name="Rivas-Marin E."/>
            <person name="Kohn T."/>
            <person name="Peeters S.H."/>
            <person name="Heuer A."/>
            <person name="Rast P."/>
            <person name="Oberbeckmann S."/>
            <person name="Bunk B."/>
            <person name="Jeske O."/>
            <person name="Meyerdierks A."/>
            <person name="Storesund J.E."/>
            <person name="Kallscheuer N."/>
            <person name="Luecker S."/>
            <person name="Lage O.M."/>
            <person name="Pohl T."/>
            <person name="Merkel B.J."/>
            <person name="Hornburger P."/>
            <person name="Mueller R.-W."/>
            <person name="Bruemmer F."/>
            <person name="Labrenz M."/>
            <person name="Spormann A.M."/>
            <person name="Op den Camp H."/>
            <person name="Overmann J."/>
            <person name="Amann R."/>
            <person name="Jetten M.S.M."/>
            <person name="Mascher T."/>
            <person name="Medema M.H."/>
            <person name="Devos D.P."/>
            <person name="Kaster A.-K."/>
            <person name="Ovreas L."/>
            <person name="Rohde M."/>
            <person name="Galperin M.Y."/>
            <person name="Jogler C."/>
        </authorList>
    </citation>
    <scope>NUCLEOTIDE SEQUENCE [LARGE SCALE GENOMIC DNA]</scope>
    <source>
        <strain evidence="8 9">ETA_A8</strain>
    </source>
</reference>
<feature type="transmembrane region" description="Helical" evidence="7">
    <location>
        <begin position="6"/>
        <end position="25"/>
    </location>
</feature>
<keyword evidence="5 7" id="KW-1133">Transmembrane helix</keyword>
<comment type="similarity">
    <text evidence="1">Belongs to the Lgt family.</text>
</comment>
<proteinExistence type="inferred from homology"/>
<dbReference type="GO" id="GO:0005886">
    <property type="term" value="C:plasma membrane"/>
    <property type="evidence" value="ECO:0007669"/>
    <property type="project" value="InterPro"/>
</dbReference>
<feature type="transmembrane region" description="Helical" evidence="7">
    <location>
        <begin position="106"/>
        <end position="129"/>
    </location>
</feature>
<feature type="transmembrane region" description="Helical" evidence="7">
    <location>
        <begin position="178"/>
        <end position="195"/>
    </location>
</feature>
<gene>
    <name evidence="8" type="primary">lgt_2</name>
    <name evidence="8" type="ORF">ETAA8_57280</name>
</gene>
<dbReference type="InterPro" id="IPR001640">
    <property type="entry name" value="Lgt"/>
</dbReference>
<evidence type="ECO:0000256" key="4">
    <source>
        <dbReference type="ARBA" id="ARBA00022692"/>
    </source>
</evidence>
<dbReference type="Pfam" id="PF01790">
    <property type="entry name" value="LGT"/>
    <property type="match status" value="1"/>
</dbReference>
<dbReference type="Proteomes" id="UP000315017">
    <property type="component" value="Chromosome"/>
</dbReference>
<name>A0A517YK41_9BACT</name>
<feature type="transmembrane region" description="Helical" evidence="7">
    <location>
        <begin position="75"/>
        <end position="94"/>
    </location>
</feature>
<dbReference type="KEGG" id="aagg:ETAA8_57280"/>
<evidence type="ECO:0000256" key="2">
    <source>
        <dbReference type="ARBA" id="ARBA00022475"/>
    </source>
</evidence>
<sequence>MPPNLAYSAMMLLSLLVGAILLRRWQSGLSLLWWQKLGIGFGAFCGAFLGAKLPFALYDWANTNVANPWLGDGKTIMFGVVGGYLGVEVAKWSLEIRQRTGDSYAVPVAVAVALGRLACFIGGCCFGTPTTLPWGVVFTAQGPLPRHPTQLYEFAFHITAAALLWYFHSRGWFRYQLIKLYILSYLVFRFVTEFIRPEPEFYGLSAYQWIALALFPIFIGLWVQTDWQVRKENVLSNVTEKPPHGA</sequence>
<keyword evidence="6 7" id="KW-0472">Membrane</keyword>
<dbReference type="AlphaFoldDB" id="A0A517YK41"/>
<protein>
    <submittedName>
        <fullName evidence="8">Prolipoprotein diacylglyceryl transferase</fullName>
        <ecNumber evidence="8">2.4.99.-</ecNumber>
    </submittedName>
</protein>
<evidence type="ECO:0000256" key="7">
    <source>
        <dbReference type="SAM" id="Phobius"/>
    </source>
</evidence>